<keyword evidence="1" id="KW-0472">Membrane</keyword>
<feature type="transmembrane region" description="Helical" evidence="1">
    <location>
        <begin position="6"/>
        <end position="22"/>
    </location>
</feature>
<gene>
    <name evidence="2" type="ORF">H8693_06910</name>
</gene>
<dbReference type="RefSeq" id="WP_178621348.1">
    <property type="nucleotide sequence ID" value="NZ_JACRSS010000003.1"/>
</dbReference>
<reference evidence="2" key="1">
    <citation type="submission" date="2020-08" db="EMBL/GenBank/DDBJ databases">
        <title>Genome public.</title>
        <authorList>
            <person name="Liu C."/>
            <person name="Sun Q."/>
        </authorList>
    </citation>
    <scope>NUCLEOTIDE SEQUENCE</scope>
    <source>
        <strain evidence="2">NSJ-63</strain>
    </source>
</reference>
<sequence>MAISIIGAVIGAMVLGASFYYFRKEKDDRESRKIYGIIGGIGGLIFIGSIIKLIFDLL</sequence>
<accession>A0A926DJ02</accession>
<evidence type="ECO:0000313" key="3">
    <source>
        <dbReference type="Proteomes" id="UP000617951"/>
    </source>
</evidence>
<keyword evidence="3" id="KW-1185">Reference proteome</keyword>
<name>A0A926DJ02_9FIRM</name>
<dbReference type="AlphaFoldDB" id="A0A926DJ02"/>
<organism evidence="2 3">
    <name type="scientific">Guopingia tenuis</name>
    <dbReference type="NCBI Taxonomy" id="2763656"/>
    <lineage>
        <taxon>Bacteria</taxon>
        <taxon>Bacillati</taxon>
        <taxon>Bacillota</taxon>
        <taxon>Clostridia</taxon>
        <taxon>Christensenellales</taxon>
        <taxon>Christensenellaceae</taxon>
        <taxon>Guopingia</taxon>
    </lineage>
</organism>
<dbReference type="EMBL" id="JACRSS010000003">
    <property type="protein sequence ID" value="MBC8538662.1"/>
    <property type="molecule type" value="Genomic_DNA"/>
</dbReference>
<comment type="caution">
    <text evidence="2">The sequence shown here is derived from an EMBL/GenBank/DDBJ whole genome shotgun (WGS) entry which is preliminary data.</text>
</comment>
<evidence type="ECO:0000313" key="2">
    <source>
        <dbReference type="EMBL" id="MBC8538662.1"/>
    </source>
</evidence>
<keyword evidence="1" id="KW-0812">Transmembrane</keyword>
<dbReference type="Proteomes" id="UP000617951">
    <property type="component" value="Unassembled WGS sequence"/>
</dbReference>
<feature type="transmembrane region" description="Helical" evidence="1">
    <location>
        <begin position="34"/>
        <end position="55"/>
    </location>
</feature>
<evidence type="ECO:0000256" key="1">
    <source>
        <dbReference type="SAM" id="Phobius"/>
    </source>
</evidence>
<keyword evidence="1" id="KW-1133">Transmembrane helix</keyword>
<proteinExistence type="predicted"/>
<protein>
    <submittedName>
        <fullName evidence="2">Uncharacterized protein</fullName>
    </submittedName>
</protein>